<feature type="domain" description="Thioredoxin" evidence="7">
    <location>
        <begin position="47"/>
        <end position="189"/>
    </location>
</feature>
<feature type="transmembrane region" description="Helical" evidence="6">
    <location>
        <begin position="18"/>
        <end position="37"/>
    </location>
</feature>
<dbReference type="InterPro" id="IPR050553">
    <property type="entry name" value="Thioredoxin_ResA/DsbE_sf"/>
</dbReference>
<dbReference type="CDD" id="cd02966">
    <property type="entry name" value="TlpA_like_family"/>
    <property type="match status" value="1"/>
</dbReference>
<proteinExistence type="predicted"/>
<accession>A0ABY4GIB2</accession>
<dbReference type="Proteomes" id="UP000831537">
    <property type="component" value="Chromosome"/>
</dbReference>
<dbReference type="PANTHER" id="PTHR42852:SF6">
    <property type="entry name" value="THIOL:DISULFIDE INTERCHANGE PROTEIN DSBE"/>
    <property type="match status" value="1"/>
</dbReference>
<keyword evidence="3" id="KW-0735">Signal-anchor</keyword>
<comment type="subcellular location">
    <subcellularLocation>
        <location evidence="1">Cell envelope</location>
    </subcellularLocation>
</comment>
<evidence type="ECO:0000313" key="8">
    <source>
        <dbReference type="EMBL" id="UOQ83964.1"/>
    </source>
</evidence>
<dbReference type="Pfam" id="PF00578">
    <property type="entry name" value="AhpC-TSA"/>
    <property type="match status" value="1"/>
</dbReference>
<keyword evidence="6" id="KW-0472">Membrane</keyword>
<dbReference type="PANTHER" id="PTHR42852">
    <property type="entry name" value="THIOL:DISULFIDE INTERCHANGE PROTEIN DSBE"/>
    <property type="match status" value="1"/>
</dbReference>
<dbReference type="InterPro" id="IPR036249">
    <property type="entry name" value="Thioredoxin-like_sf"/>
</dbReference>
<dbReference type="SUPFAM" id="SSF52833">
    <property type="entry name" value="Thioredoxin-like"/>
    <property type="match status" value="1"/>
</dbReference>
<dbReference type="EMBL" id="CP095071">
    <property type="protein sequence ID" value="UOQ83964.1"/>
    <property type="molecule type" value="Genomic_DNA"/>
</dbReference>
<evidence type="ECO:0000256" key="4">
    <source>
        <dbReference type="ARBA" id="ARBA00023157"/>
    </source>
</evidence>
<dbReference type="PROSITE" id="PS00194">
    <property type="entry name" value="THIOREDOXIN_1"/>
    <property type="match status" value="1"/>
</dbReference>
<keyword evidence="2" id="KW-0201">Cytochrome c-type biogenesis</keyword>
<evidence type="ECO:0000313" key="9">
    <source>
        <dbReference type="Proteomes" id="UP000831537"/>
    </source>
</evidence>
<reference evidence="8 9" key="1">
    <citation type="submission" date="2022-04" db="EMBL/GenBank/DDBJ databases">
        <title>Gracilibacillus sp. isolated from saltern.</title>
        <authorList>
            <person name="Won M."/>
            <person name="Lee C.-M."/>
            <person name="Woen H.-Y."/>
            <person name="Kwon S.-W."/>
        </authorList>
    </citation>
    <scope>NUCLEOTIDE SEQUENCE [LARGE SCALE GENOMIC DNA]</scope>
    <source>
        <strain evidence="8 9">SSPM10-3</strain>
    </source>
</reference>
<dbReference type="InterPro" id="IPR013766">
    <property type="entry name" value="Thioredoxin_domain"/>
</dbReference>
<evidence type="ECO:0000256" key="5">
    <source>
        <dbReference type="ARBA" id="ARBA00023284"/>
    </source>
</evidence>
<evidence type="ECO:0000256" key="3">
    <source>
        <dbReference type="ARBA" id="ARBA00022968"/>
    </source>
</evidence>
<organism evidence="8 9">
    <name type="scientific">Gracilibacillus salinarum</name>
    <dbReference type="NCBI Taxonomy" id="2932255"/>
    <lineage>
        <taxon>Bacteria</taxon>
        <taxon>Bacillati</taxon>
        <taxon>Bacillota</taxon>
        <taxon>Bacilli</taxon>
        <taxon>Bacillales</taxon>
        <taxon>Bacillaceae</taxon>
        <taxon>Gracilibacillus</taxon>
    </lineage>
</organism>
<sequence length="191" mass="21496">MSLDEAKKKKKNKKRNRLIFRISILTVLVAAVAFALVSNLQADNSIYQVGDQAPDFQLQQVNANNELESVQLSDLRGKGVMLNFWGTWCEPCKDEMPYMQDLYPEYKDKGIEIVAVSLDATEIVINRFIDNYDLTFPVPHDTTGEVMDLYKVGPLPTTFFISPEGEITEVIEGGLTLDSIEGYLQEVLPEA</sequence>
<keyword evidence="5" id="KW-0676">Redox-active center</keyword>
<name>A0ABY4GIB2_9BACI</name>
<keyword evidence="6" id="KW-0812">Transmembrane</keyword>
<protein>
    <submittedName>
        <fullName evidence="8">Thiol-disulfide oxidoreductase ResA</fullName>
    </submittedName>
</protein>
<keyword evidence="6" id="KW-1133">Transmembrane helix</keyword>
<dbReference type="NCBIfam" id="NF002854">
    <property type="entry name" value="PRK03147.1"/>
    <property type="match status" value="1"/>
</dbReference>
<dbReference type="PROSITE" id="PS51352">
    <property type="entry name" value="THIOREDOXIN_2"/>
    <property type="match status" value="1"/>
</dbReference>
<keyword evidence="4" id="KW-1015">Disulfide bond</keyword>
<dbReference type="InterPro" id="IPR000866">
    <property type="entry name" value="AhpC/TSA"/>
</dbReference>
<keyword evidence="9" id="KW-1185">Reference proteome</keyword>
<dbReference type="InterPro" id="IPR017937">
    <property type="entry name" value="Thioredoxin_CS"/>
</dbReference>
<gene>
    <name evidence="8" type="primary">resA</name>
    <name evidence="8" type="ORF">MUN87_14635</name>
</gene>
<evidence type="ECO:0000256" key="1">
    <source>
        <dbReference type="ARBA" id="ARBA00004196"/>
    </source>
</evidence>
<evidence type="ECO:0000259" key="7">
    <source>
        <dbReference type="PROSITE" id="PS51352"/>
    </source>
</evidence>
<dbReference type="RefSeq" id="WP_244741256.1">
    <property type="nucleotide sequence ID" value="NZ_CP095071.1"/>
</dbReference>
<evidence type="ECO:0000256" key="6">
    <source>
        <dbReference type="SAM" id="Phobius"/>
    </source>
</evidence>
<evidence type="ECO:0000256" key="2">
    <source>
        <dbReference type="ARBA" id="ARBA00022748"/>
    </source>
</evidence>
<dbReference type="Gene3D" id="3.40.30.10">
    <property type="entry name" value="Glutaredoxin"/>
    <property type="match status" value="1"/>
</dbReference>